<proteinExistence type="predicted"/>
<keyword evidence="2" id="KW-1185">Reference proteome</keyword>
<protein>
    <recommendedName>
        <fullName evidence="3">Head-tail adaptor protein</fullName>
    </recommendedName>
</protein>
<evidence type="ECO:0000313" key="1">
    <source>
        <dbReference type="EMBL" id="SUA72661.1"/>
    </source>
</evidence>
<accession>A0A378Y832</accession>
<dbReference type="Proteomes" id="UP000255467">
    <property type="component" value="Unassembled WGS sequence"/>
</dbReference>
<evidence type="ECO:0000313" key="2">
    <source>
        <dbReference type="Proteomes" id="UP000255467"/>
    </source>
</evidence>
<organism evidence="1 2">
    <name type="scientific">Nocardia otitidiscaviarum</name>
    <dbReference type="NCBI Taxonomy" id="1823"/>
    <lineage>
        <taxon>Bacteria</taxon>
        <taxon>Bacillati</taxon>
        <taxon>Actinomycetota</taxon>
        <taxon>Actinomycetes</taxon>
        <taxon>Mycobacteriales</taxon>
        <taxon>Nocardiaceae</taxon>
        <taxon>Nocardia</taxon>
    </lineage>
</organism>
<evidence type="ECO:0008006" key="3">
    <source>
        <dbReference type="Google" id="ProtNLM"/>
    </source>
</evidence>
<dbReference type="EMBL" id="UGRY01000002">
    <property type="protein sequence ID" value="SUA72661.1"/>
    <property type="molecule type" value="Genomic_DNA"/>
</dbReference>
<gene>
    <name evidence="1" type="ORF">NCTC1934_00089</name>
</gene>
<dbReference type="OrthoDB" id="4464975at2"/>
<dbReference type="AlphaFoldDB" id="A0A378Y832"/>
<sequence>MSETVTRHRGGGFDSDNNPLPWVDTVLAVLAVAPGATAEYVDRGRDGDRVEFSIYHVPELDITNRDEVTVRGRRCRVQVEQWRSPHSSRTGTVVLCSSGEG</sequence>
<reference evidence="1 2" key="1">
    <citation type="submission" date="2018-06" db="EMBL/GenBank/DDBJ databases">
        <authorList>
            <consortium name="Pathogen Informatics"/>
            <person name="Doyle S."/>
        </authorList>
    </citation>
    <scope>NUCLEOTIDE SEQUENCE [LARGE SCALE GENOMIC DNA]</scope>
    <source>
        <strain evidence="1 2">NCTC1934</strain>
    </source>
</reference>
<name>A0A378Y832_9NOCA</name>
<dbReference type="RefSeq" id="WP_039807886.1">
    <property type="nucleotide sequence ID" value="NZ_UGRY01000002.1"/>
</dbReference>
<dbReference type="STRING" id="1406858.GCA_000710895_02109"/>